<dbReference type="RefSeq" id="WP_160895142.1">
    <property type="nucleotide sequence ID" value="NZ_WUMU01000016.1"/>
</dbReference>
<dbReference type="GO" id="GO:0016301">
    <property type="term" value="F:kinase activity"/>
    <property type="evidence" value="ECO:0007669"/>
    <property type="project" value="UniProtKB-KW"/>
</dbReference>
<sequence length="177" mass="18907">MGKVLVLVILAAALLTGGAVYWFQVYAYYQKVPATGPSDVVLVPQAGQGAMPLAHAGFQAIDADSSPIRYRACFTTRVTPEELAETARPYPEADPLNGPRWFSCYDAGRIGAALEDGSARAFLSVKNIHYGVDRVIAVTADGHGYAWQQINACGREVFDGKPTPEGCPPPPEGTVRP</sequence>
<keyword evidence="1" id="KW-0808">Transferase</keyword>
<accession>A0A6L7G6S2</accession>
<dbReference type="Proteomes" id="UP000477911">
    <property type="component" value="Unassembled WGS sequence"/>
</dbReference>
<dbReference type="InterPro" id="IPR045616">
    <property type="entry name" value="DUF6446"/>
</dbReference>
<reference evidence="1 2" key="1">
    <citation type="submission" date="2019-12" db="EMBL/GenBank/DDBJ databases">
        <authorList>
            <person name="Li M."/>
        </authorList>
    </citation>
    <scope>NUCLEOTIDE SEQUENCE [LARGE SCALE GENOMIC DNA]</scope>
    <source>
        <strain evidence="1 2">GBMRC 2024</strain>
    </source>
</reference>
<evidence type="ECO:0000313" key="2">
    <source>
        <dbReference type="Proteomes" id="UP000477911"/>
    </source>
</evidence>
<comment type="caution">
    <text evidence="1">The sequence shown here is derived from an EMBL/GenBank/DDBJ whole genome shotgun (WGS) entry which is preliminary data.</text>
</comment>
<dbReference type="Pfam" id="PF20044">
    <property type="entry name" value="DUF6446"/>
    <property type="match status" value="1"/>
</dbReference>
<protein>
    <submittedName>
        <fullName evidence="1">Histidine kinase</fullName>
    </submittedName>
</protein>
<proteinExistence type="predicted"/>
<evidence type="ECO:0000313" key="1">
    <source>
        <dbReference type="EMBL" id="MXN19020.1"/>
    </source>
</evidence>
<organism evidence="1 2">
    <name type="scientific">Pseudooceanicola albus</name>
    <dbReference type="NCBI Taxonomy" id="2692189"/>
    <lineage>
        <taxon>Bacteria</taxon>
        <taxon>Pseudomonadati</taxon>
        <taxon>Pseudomonadota</taxon>
        <taxon>Alphaproteobacteria</taxon>
        <taxon>Rhodobacterales</taxon>
        <taxon>Paracoccaceae</taxon>
        <taxon>Pseudooceanicola</taxon>
    </lineage>
</organism>
<keyword evidence="1" id="KW-0418">Kinase</keyword>
<gene>
    <name evidence="1" type="ORF">GR170_14330</name>
</gene>
<dbReference type="AlphaFoldDB" id="A0A6L7G6S2"/>
<name>A0A6L7G6S2_9RHOB</name>
<dbReference type="EMBL" id="WUMU01000016">
    <property type="protein sequence ID" value="MXN19020.1"/>
    <property type="molecule type" value="Genomic_DNA"/>
</dbReference>
<keyword evidence="2" id="KW-1185">Reference proteome</keyword>